<evidence type="ECO:0000313" key="1">
    <source>
        <dbReference type="EMBL" id="ETW92785.1"/>
    </source>
</evidence>
<comment type="caution">
    <text evidence="1">The sequence shown here is derived from an EMBL/GenBank/DDBJ whole genome shotgun (WGS) entry which is preliminary data.</text>
</comment>
<proteinExistence type="predicted"/>
<feature type="non-terminal residue" evidence="1">
    <location>
        <position position="107"/>
    </location>
</feature>
<dbReference type="EMBL" id="AZHW01001376">
    <property type="protein sequence ID" value="ETW92785.1"/>
    <property type="molecule type" value="Genomic_DNA"/>
</dbReference>
<dbReference type="AlphaFoldDB" id="W4L550"/>
<evidence type="ECO:0000313" key="2">
    <source>
        <dbReference type="Proteomes" id="UP000019141"/>
    </source>
</evidence>
<organism evidence="1 2">
    <name type="scientific">Entotheonella factor</name>
    <dbReference type="NCBI Taxonomy" id="1429438"/>
    <lineage>
        <taxon>Bacteria</taxon>
        <taxon>Pseudomonadati</taxon>
        <taxon>Nitrospinota/Tectimicrobiota group</taxon>
        <taxon>Candidatus Tectimicrobiota</taxon>
        <taxon>Candidatus Entotheonellia</taxon>
        <taxon>Candidatus Entotheonellales</taxon>
        <taxon>Candidatus Entotheonellaceae</taxon>
        <taxon>Candidatus Entotheonella</taxon>
    </lineage>
</organism>
<dbReference type="Proteomes" id="UP000019141">
    <property type="component" value="Unassembled WGS sequence"/>
</dbReference>
<protein>
    <submittedName>
        <fullName evidence="1">Uncharacterized protein</fullName>
    </submittedName>
</protein>
<sequence length="107" mass="11986">MEQLALQEIYPEVRKIGGQLAAITPNRKPLPTEHPLAQVTAQMGVGPEGDGRTFPILWDEGNRVAELFGLKHDFSEATRDLFKSFEMDMEEINGVEDGWTLPLPSTY</sequence>
<gene>
    <name evidence="1" type="ORF">ETSY1_42125</name>
</gene>
<dbReference type="HOGENOM" id="CLU_2215335_0_0_7"/>
<keyword evidence="2" id="KW-1185">Reference proteome</keyword>
<name>W4L550_ENTF1</name>
<reference evidence="1 2" key="1">
    <citation type="journal article" date="2014" name="Nature">
        <title>An environmental bacterial taxon with a large and distinct metabolic repertoire.</title>
        <authorList>
            <person name="Wilson M.C."/>
            <person name="Mori T."/>
            <person name="Ruckert C."/>
            <person name="Uria A.R."/>
            <person name="Helf M.J."/>
            <person name="Takada K."/>
            <person name="Gernert C."/>
            <person name="Steffens U.A."/>
            <person name="Heycke N."/>
            <person name="Schmitt S."/>
            <person name="Rinke C."/>
            <person name="Helfrich E.J."/>
            <person name="Brachmann A.O."/>
            <person name="Gurgui C."/>
            <person name="Wakimoto T."/>
            <person name="Kracht M."/>
            <person name="Crusemann M."/>
            <person name="Hentschel U."/>
            <person name="Abe I."/>
            <person name="Matsunaga S."/>
            <person name="Kalinowski J."/>
            <person name="Takeyama H."/>
            <person name="Piel J."/>
        </authorList>
    </citation>
    <scope>NUCLEOTIDE SEQUENCE [LARGE SCALE GENOMIC DNA]</scope>
    <source>
        <strain evidence="2">TSY1</strain>
    </source>
</reference>
<accession>W4L550</accession>